<gene>
    <name evidence="1" type="ORF">CVT24_006874</name>
</gene>
<dbReference type="EMBL" id="NHTK01000438">
    <property type="protein sequence ID" value="PPR07518.1"/>
    <property type="molecule type" value="Genomic_DNA"/>
</dbReference>
<organism evidence="1 2">
    <name type="scientific">Panaeolus cyanescens</name>
    <dbReference type="NCBI Taxonomy" id="181874"/>
    <lineage>
        <taxon>Eukaryota</taxon>
        <taxon>Fungi</taxon>
        <taxon>Dikarya</taxon>
        <taxon>Basidiomycota</taxon>
        <taxon>Agaricomycotina</taxon>
        <taxon>Agaricomycetes</taxon>
        <taxon>Agaricomycetidae</taxon>
        <taxon>Agaricales</taxon>
        <taxon>Agaricineae</taxon>
        <taxon>Galeropsidaceae</taxon>
        <taxon>Panaeolus</taxon>
    </lineage>
</organism>
<dbReference type="STRING" id="181874.A0A409YX01"/>
<dbReference type="Proteomes" id="UP000284842">
    <property type="component" value="Unassembled WGS sequence"/>
</dbReference>
<protein>
    <submittedName>
        <fullName evidence="1">Uncharacterized protein</fullName>
    </submittedName>
</protein>
<accession>A0A409YX01</accession>
<sequence length="270" mass="29820">MLEIQAVARVLYSKSFKAELSGIYIDEAHVIQEIGTNAPLVATSATLPARYRKTLEDCAALSPDYTLINLGNYCLELFLIVPPFNQFIITAIGLTPGHESDVINDMWSVDKNVKILLGTTLGSKTPLEIHLLPPGYLLHYGGPTSSNKLCNRSIITSDHGSEVYCSAEAKVLESRAVEIRLERRLARLWSRAPVGPLLLKVINSLCIKFWGSEIPQDSVEPTQSSTTLSKSHSVQSNTSYSNNIRWAKIENPNTLQEHSNQAAQKQKTSD</sequence>
<keyword evidence="2" id="KW-1185">Reference proteome</keyword>
<name>A0A409YX01_9AGAR</name>
<proteinExistence type="predicted"/>
<dbReference type="InParanoid" id="A0A409YX01"/>
<reference evidence="1 2" key="1">
    <citation type="journal article" date="2018" name="Evol. Lett.">
        <title>Horizontal gene cluster transfer increased hallucinogenic mushroom diversity.</title>
        <authorList>
            <person name="Reynolds H.T."/>
            <person name="Vijayakumar V."/>
            <person name="Gluck-Thaler E."/>
            <person name="Korotkin H.B."/>
            <person name="Matheny P.B."/>
            <person name="Slot J.C."/>
        </authorList>
    </citation>
    <scope>NUCLEOTIDE SEQUENCE [LARGE SCALE GENOMIC DNA]</scope>
    <source>
        <strain evidence="1 2">2629</strain>
    </source>
</reference>
<evidence type="ECO:0000313" key="2">
    <source>
        <dbReference type="Proteomes" id="UP000284842"/>
    </source>
</evidence>
<dbReference type="AlphaFoldDB" id="A0A409YX01"/>
<dbReference type="OrthoDB" id="10261556at2759"/>
<comment type="caution">
    <text evidence="1">The sequence shown here is derived from an EMBL/GenBank/DDBJ whole genome shotgun (WGS) entry which is preliminary data.</text>
</comment>
<evidence type="ECO:0000313" key="1">
    <source>
        <dbReference type="EMBL" id="PPR07518.1"/>
    </source>
</evidence>